<keyword evidence="2" id="KW-1185">Reference proteome</keyword>
<sequence length="118" mass="13603">MEERDKRFASKTEEHIQGRAVVRLFILYTRQEDLVIDPAAGDGVAPDACLLMNRRCRAFNAAAKNSKRRPDVEKFDFRKTPKPKGFKSELKGKADFIFLHSTIHSEYPENYMDNPAKN</sequence>
<dbReference type="AlphaFoldDB" id="A0A656YXH1"/>
<proteinExistence type="predicted"/>
<dbReference type="EMBL" id="LHXT01000059">
    <property type="protein sequence ID" value="KXA97271.1"/>
    <property type="molecule type" value="Genomic_DNA"/>
</dbReference>
<name>A0A656YXH1_9EURY</name>
<reference evidence="1 2" key="1">
    <citation type="journal article" date="2016" name="Sci. Rep.">
        <title>Metabolic traits of an uncultured archaeal lineage -MSBL1- from brine pools of the Red Sea.</title>
        <authorList>
            <person name="Mwirichia R."/>
            <person name="Alam I."/>
            <person name="Rashid M."/>
            <person name="Vinu M."/>
            <person name="Ba-Alawi W."/>
            <person name="Anthony Kamau A."/>
            <person name="Kamanda Ngugi D."/>
            <person name="Goker M."/>
            <person name="Klenk H.P."/>
            <person name="Bajic V."/>
            <person name="Stingl U."/>
        </authorList>
    </citation>
    <scope>NUCLEOTIDE SEQUENCE [LARGE SCALE GENOMIC DNA]</scope>
    <source>
        <strain evidence="1">SCGC-AAA259J03</strain>
    </source>
</reference>
<dbReference type="Proteomes" id="UP000070257">
    <property type="component" value="Unassembled WGS sequence"/>
</dbReference>
<comment type="caution">
    <text evidence="1">The sequence shown here is derived from an EMBL/GenBank/DDBJ whole genome shotgun (WGS) entry which is preliminary data.</text>
</comment>
<accession>A0A656YXH1</accession>
<protein>
    <submittedName>
        <fullName evidence="1">Uncharacterized protein</fullName>
    </submittedName>
</protein>
<gene>
    <name evidence="1" type="ORF">AKJ39_03510</name>
</gene>
<evidence type="ECO:0000313" key="1">
    <source>
        <dbReference type="EMBL" id="KXA97271.1"/>
    </source>
</evidence>
<evidence type="ECO:0000313" key="2">
    <source>
        <dbReference type="Proteomes" id="UP000070257"/>
    </source>
</evidence>
<organism evidence="1 2">
    <name type="scientific">candidate division MSBL1 archaeon SCGC-AAA259J03</name>
    <dbReference type="NCBI Taxonomy" id="1698269"/>
    <lineage>
        <taxon>Archaea</taxon>
        <taxon>Methanobacteriati</taxon>
        <taxon>Methanobacteriota</taxon>
        <taxon>candidate division MSBL1</taxon>
    </lineage>
</organism>